<evidence type="ECO:0000313" key="2">
    <source>
        <dbReference type="EMBL" id="KEI44876.1"/>
    </source>
</evidence>
<dbReference type="eggNOG" id="ENOG5033RHG">
    <property type="taxonomic scope" value="Bacteria"/>
</dbReference>
<dbReference type="AlphaFoldDB" id="A0A073AZX7"/>
<keyword evidence="1" id="KW-0175">Coiled coil</keyword>
<sequence length="238" mass="26441">MSNPSSQDEISPLEPPAVVFARIAEVPLDALDELIEKTQAVYADLNQVKGHPYWGSLVFHQGSLSRALREARAAMEGLRAEAIGARNTELGVTVTTAVLGEERNYAHSQGDKEKLVEQVLRTPGEGARHLYVWDRPHDNPEVPGPYQAMRVVVDSDAELGVLNFTEESDEGEIESWQTLNPEPIPDAPLLRFDAGSALRFPRECVLPYKNLRAALLEFTETGQMPEAVQWRSARWADV</sequence>
<organism evidence="2 3">
    <name type="scientific">Saccharopolyspora rectivirgula</name>
    <dbReference type="NCBI Taxonomy" id="28042"/>
    <lineage>
        <taxon>Bacteria</taxon>
        <taxon>Bacillati</taxon>
        <taxon>Actinomycetota</taxon>
        <taxon>Actinomycetes</taxon>
        <taxon>Pseudonocardiales</taxon>
        <taxon>Pseudonocardiaceae</taxon>
        <taxon>Saccharopolyspora</taxon>
    </lineage>
</organism>
<protein>
    <recommendedName>
        <fullName evidence="4">Immunity protein Imm1</fullName>
    </recommendedName>
</protein>
<name>A0A073AZX7_9PSEU</name>
<gene>
    <name evidence="2" type="ORF">GU90_06515</name>
</gene>
<keyword evidence="3" id="KW-1185">Reference proteome</keyword>
<evidence type="ECO:0000256" key="1">
    <source>
        <dbReference type="SAM" id="Coils"/>
    </source>
</evidence>
<accession>A0A073AZX7</accession>
<evidence type="ECO:0000313" key="3">
    <source>
        <dbReference type="Proteomes" id="UP000031419"/>
    </source>
</evidence>
<feature type="coiled-coil region" evidence="1">
    <location>
        <begin position="28"/>
        <end position="88"/>
    </location>
</feature>
<comment type="caution">
    <text evidence="2">The sequence shown here is derived from an EMBL/GenBank/DDBJ whole genome shotgun (WGS) entry which is preliminary data.</text>
</comment>
<evidence type="ECO:0008006" key="4">
    <source>
        <dbReference type="Google" id="ProtNLM"/>
    </source>
</evidence>
<proteinExistence type="predicted"/>
<reference evidence="2 3" key="1">
    <citation type="submission" date="2014-06" db="EMBL/GenBank/DDBJ databases">
        <title>Saccharopolyspora rectivirgula DSM-43113 Genome sequencing.</title>
        <authorList>
            <person name="Barrera C."/>
            <person name="Millon L."/>
            <person name="Rognon B."/>
            <person name="Zaugg C."/>
            <person name="Monod M."/>
        </authorList>
    </citation>
    <scope>NUCLEOTIDE SEQUENCE [LARGE SCALE GENOMIC DNA]</scope>
    <source>
        <strain evidence="2 3">DSM 43113</strain>
    </source>
</reference>
<dbReference type="Proteomes" id="UP000031419">
    <property type="component" value="Unassembled WGS sequence"/>
</dbReference>
<dbReference type="EMBL" id="JNVU01000017">
    <property type="protein sequence ID" value="KEI44876.1"/>
    <property type="molecule type" value="Genomic_DNA"/>
</dbReference>
<dbReference type="OrthoDB" id="5186484at2"/>
<dbReference type="Pfam" id="PF14430">
    <property type="entry name" value="Imm1"/>
    <property type="match status" value="1"/>
</dbReference>
<dbReference type="InterPro" id="IPR025680">
    <property type="entry name" value="DddI"/>
</dbReference>